<protein>
    <submittedName>
        <fullName evidence="1">Uncharacterized protein</fullName>
    </submittedName>
</protein>
<dbReference type="Proteomes" id="UP000887458">
    <property type="component" value="Unassembled WGS sequence"/>
</dbReference>
<comment type="caution">
    <text evidence="1">The sequence shown here is derived from an EMBL/GenBank/DDBJ whole genome shotgun (WGS) entry which is preliminary data.</text>
</comment>
<organism evidence="1 2">
    <name type="scientific">Dermatophagoides pteronyssinus</name>
    <name type="common">European house dust mite</name>
    <dbReference type="NCBI Taxonomy" id="6956"/>
    <lineage>
        <taxon>Eukaryota</taxon>
        <taxon>Metazoa</taxon>
        <taxon>Ecdysozoa</taxon>
        <taxon>Arthropoda</taxon>
        <taxon>Chelicerata</taxon>
        <taxon>Arachnida</taxon>
        <taxon>Acari</taxon>
        <taxon>Acariformes</taxon>
        <taxon>Sarcoptiformes</taxon>
        <taxon>Astigmata</taxon>
        <taxon>Psoroptidia</taxon>
        <taxon>Analgoidea</taxon>
        <taxon>Pyroglyphidae</taxon>
        <taxon>Dermatophagoidinae</taxon>
        <taxon>Dermatophagoides</taxon>
    </lineage>
</organism>
<keyword evidence="2" id="KW-1185">Reference proteome</keyword>
<evidence type="ECO:0000313" key="1">
    <source>
        <dbReference type="EMBL" id="KAH9422206.1"/>
    </source>
</evidence>
<gene>
    <name evidence="1" type="ORF">DERP_002502</name>
</gene>
<accession>A0ABQ8JHW7</accession>
<proteinExistence type="predicted"/>
<dbReference type="EMBL" id="NJHN03000037">
    <property type="protein sequence ID" value="KAH9422206.1"/>
    <property type="molecule type" value="Genomic_DNA"/>
</dbReference>
<evidence type="ECO:0000313" key="2">
    <source>
        <dbReference type="Proteomes" id="UP000887458"/>
    </source>
</evidence>
<reference evidence="1 2" key="2">
    <citation type="journal article" date="2022" name="Mol. Biol. Evol.">
        <title>Comparative Genomics Reveals Insights into the Divergent Evolution of Astigmatic Mites and Household Pest Adaptations.</title>
        <authorList>
            <person name="Xiong Q."/>
            <person name="Wan A.T."/>
            <person name="Liu X."/>
            <person name="Fung C.S."/>
            <person name="Xiao X."/>
            <person name="Malainual N."/>
            <person name="Hou J."/>
            <person name="Wang L."/>
            <person name="Wang M."/>
            <person name="Yang K.Y."/>
            <person name="Cui Y."/>
            <person name="Leung E.L."/>
            <person name="Nong W."/>
            <person name="Shin S.K."/>
            <person name="Au S.W."/>
            <person name="Jeong K.Y."/>
            <person name="Chew F.T."/>
            <person name="Hui J.H."/>
            <person name="Leung T.F."/>
            <person name="Tungtrongchitr A."/>
            <person name="Zhong N."/>
            <person name="Liu Z."/>
            <person name="Tsui S.K."/>
        </authorList>
    </citation>
    <scope>NUCLEOTIDE SEQUENCE [LARGE SCALE GENOMIC DNA]</scope>
    <source>
        <strain evidence="1">Derp</strain>
    </source>
</reference>
<name>A0ABQ8JHW7_DERPT</name>
<reference evidence="1 2" key="1">
    <citation type="journal article" date="2018" name="J. Allergy Clin. Immunol.">
        <title>High-quality assembly of Dermatophagoides pteronyssinus genome and transcriptome reveals a wide range of novel allergens.</title>
        <authorList>
            <person name="Liu X.Y."/>
            <person name="Yang K.Y."/>
            <person name="Wang M.Q."/>
            <person name="Kwok J.S."/>
            <person name="Zeng X."/>
            <person name="Yang Z."/>
            <person name="Xiao X.J."/>
            <person name="Lau C.P."/>
            <person name="Li Y."/>
            <person name="Huang Z.M."/>
            <person name="Ba J.G."/>
            <person name="Yim A.K."/>
            <person name="Ouyang C.Y."/>
            <person name="Ngai S.M."/>
            <person name="Chan T.F."/>
            <person name="Leung E.L."/>
            <person name="Liu L."/>
            <person name="Liu Z.G."/>
            <person name="Tsui S.K."/>
        </authorList>
    </citation>
    <scope>NUCLEOTIDE SEQUENCE [LARGE SCALE GENOMIC DNA]</scope>
    <source>
        <strain evidence="1">Derp</strain>
    </source>
</reference>
<sequence>MELELNSNQTYDYGSIDDDATQQNFKQGRALRADLIKCCFFSNSNVDDFDLIDSKIIRNDLRARAFEQWCRLSVKGAGIVLFNESPWTRMLELVQNFTAP</sequence>